<dbReference type="SUPFAM" id="SSF56112">
    <property type="entry name" value="Protein kinase-like (PK-like)"/>
    <property type="match status" value="1"/>
</dbReference>
<dbReference type="InterPro" id="IPR002575">
    <property type="entry name" value="Aminoglycoside_PTrfase"/>
</dbReference>
<dbReference type="PANTHER" id="PTHR41283:SF1">
    <property type="entry name" value="AMINOGLYCOSIDE PHOSPHOTRANSFERASE DOMAIN-CONTAINING PROTEIN"/>
    <property type="match status" value="1"/>
</dbReference>
<comment type="caution">
    <text evidence="2">The sequence shown here is derived from an EMBL/GenBank/DDBJ whole genome shotgun (WGS) entry which is preliminary data.</text>
</comment>
<evidence type="ECO:0000313" key="2">
    <source>
        <dbReference type="EMBL" id="MBD8005770.1"/>
    </source>
</evidence>
<dbReference type="PANTHER" id="PTHR41283">
    <property type="entry name" value="AMINOGLYCOSIDE PHOSPHOTRANSFERASE"/>
    <property type="match status" value="1"/>
</dbReference>
<dbReference type="Gene3D" id="3.90.1200.10">
    <property type="match status" value="1"/>
</dbReference>
<organism evidence="2 3">
    <name type="scientific">Bacillus norwichensis</name>
    <dbReference type="NCBI Taxonomy" id="2762217"/>
    <lineage>
        <taxon>Bacteria</taxon>
        <taxon>Bacillati</taxon>
        <taxon>Bacillota</taxon>
        <taxon>Bacilli</taxon>
        <taxon>Bacillales</taxon>
        <taxon>Bacillaceae</taxon>
        <taxon>Bacillus</taxon>
    </lineage>
</organism>
<reference evidence="2 3" key="1">
    <citation type="submission" date="2020-08" db="EMBL/GenBank/DDBJ databases">
        <title>A Genomic Blueprint of the Chicken Gut Microbiome.</title>
        <authorList>
            <person name="Gilroy R."/>
            <person name="Ravi A."/>
            <person name="Getino M."/>
            <person name="Pursley I."/>
            <person name="Horton D.L."/>
            <person name="Alikhan N.-F."/>
            <person name="Baker D."/>
            <person name="Gharbi K."/>
            <person name="Hall N."/>
            <person name="Watson M."/>
            <person name="Adriaenssens E.M."/>
            <person name="Foster-Nyarko E."/>
            <person name="Jarju S."/>
            <person name="Secka A."/>
            <person name="Antonio M."/>
            <person name="Oren A."/>
            <person name="Chaudhuri R."/>
            <person name="La Ragione R.M."/>
            <person name="Hildebrand F."/>
            <person name="Pallen M.J."/>
        </authorList>
    </citation>
    <scope>NUCLEOTIDE SEQUENCE [LARGE SCALE GENOMIC DNA]</scope>
    <source>
        <strain evidence="2 3">Sa1BUA2</strain>
    </source>
</reference>
<gene>
    <name evidence="2" type="ORF">H9631_11845</name>
</gene>
<feature type="domain" description="Aminoglycoside phosphotransferase" evidence="1">
    <location>
        <begin position="19"/>
        <end position="236"/>
    </location>
</feature>
<dbReference type="Pfam" id="PF01636">
    <property type="entry name" value="APH"/>
    <property type="match status" value="1"/>
</dbReference>
<protein>
    <submittedName>
        <fullName evidence="2">Aminoglycoside phosphotransferase family protein</fullName>
    </submittedName>
</protein>
<evidence type="ECO:0000259" key="1">
    <source>
        <dbReference type="Pfam" id="PF01636"/>
    </source>
</evidence>
<dbReference type="InterPro" id="IPR011009">
    <property type="entry name" value="Kinase-like_dom_sf"/>
</dbReference>
<dbReference type="Proteomes" id="UP000648182">
    <property type="component" value="Unassembled WGS sequence"/>
</dbReference>
<accession>A0ABR8VLX9</accession>
<name>A0ABR8VLX9_9BACI</name>
<dbReference type="RefSeq" id="WP_191813021.1">
    <property type="nucleotide sequence ID" value="NZ_JACSPV010000018.1"/>
</dbReference>
<dbReference type="EMBL" id="JACSPV010000018">
    <property type="protein sequence ID" value="MBD8005770.1"/>
    <property type="molecule type" value="Genomic_DNA"/>
</dbReference>
<keyword evidence="3" id="KW-1185">Reference proteome</keyword>
<evidence type="ECO:0000313" key="3">
    <source>
        <dbReference type="Proteomes" id="UP000648182"/>
    </source>
</evidence>
<sequence length="301" mass="35635">MSHYLKDEISYFDKVNSIIKLNKGFSDDEKYVINDHYLLRVFPHDELNKRKEEFETINKLGKYSNLIPKGLDFGSLEKSDRAYMLLTYLPGIDAEVALKNLTEKEQYSAGFLAGKELKKLHKLSAPLDHPSWFSLKKNKSDKYLTELKAINLDEKLKELLESYIKHHENLMKDRPNKFQHDDFHPSNLLINNRSFSGIIDFQRMDWGDPIHDLQKLGFFSKRVSIDFTRGIIDGYHENQKLDHSFWELYTLYSAIHIVSALVWGMKKGKKQYELLLEYSLDVIRDHHQFRCIVPDWYKQKQ</sequence>
<proteinExistence type="predicted"/>